<dbReference type="Pfam" id="PF01103">
    <property type="entry name" value="Omp85"/>
    <property type="match status" value="1"/>
</dbReference>
<dbReference type="EMBL" id="CCBQ010000037">
    <property type="protein sequence ID" value="CDO94194.1"/>
    <property type="molecule type" value="Genomic_DNA"/>
</dbReference>
<comment type="subcellular location">
    <subcellularLocation>
        <location evidence="1">Membrane</location>
    </subcellularLocation>
</comment>
<name>A0A0A8L7N3_9SACH</name>
<gene>
    <name evidence="4" type="ORF">KLDO_g2472</name>
</gene>
<evidence type="ECO:0000256" key="2">
    <source>
        <dbReference type="ARBA" id="ARBA00023136"/>
    </source>
</evidence>
<keyword evidence="5" id="KW-1185">Reference proteome</keyword>
<accession>A0A0A8L7N3</accession>
<sequence length="480" mass="53525">MSSMIQSNQLPEGTGNKTVYFTKVTVDGDNQLSPLSDDLYKSIFDKILANPLQKVDTALDTCEDIQKKLLFTGLFQSADLTLDHDVDIQSSRLLAESIPKTLNIEHPIPTIAQVKLVPAIFNRGTLITTTRDSYSSAGGRLFCINKFGNAETISLQGDVNYTPFNGKVDERLIGTKLVLPFPKNPSLKAAVSLNHTYLNLFKQPFIGESDEHKQSQFGLIAGIEKDFLHNSNKSIIETFNGISTVARNIYGFADALAVSDSIKQFQGTFTKSSFISRLQMDSRKFYSRFPVSGKRLQLYHEYVISQGFTNSKPLPHESNFDKLSVSYETHRPFFNTKLVTSLHLDAGAIFPWNGKSKPLVHLLDSFYLGGPKSLKGFERNCVGNRGGLYFYKLGLTSSYKLPNTPITSPLRLQSFINFGDVLNNWRDVNGSRKPAISTGFSLIYSASFANLDLSYSLPLRVREYDIAKPGLTFGLDVSFY</sequence>
<evidence type="ECO:0000313" key="4">
    <source>
        <dbReference type="EMBL" id="CDO94194.1"/>
    </source>
</evidence>
<dbReference type="InterPro" id="IPR000184">
    <property type="entry name" value="Bac_surfAg_D15"/>
</dbReference>
<proteinExistence type="predicted"/>
<dbReference type="GO" id="GO:0019867">
    <property type="term" value="C:outer membrane"/>
    <property type="evidence" value="ECO:0007669"/>
    <property type="project" value="InterPro"/>
</dbReference>
<dbReference type="AlphaFoldDB" id="A0A0A8L7N3"/>
<protein>
    <submittedName>
        <fullName evidence="4">WGS project CCBQ000000000 data, contig 00106</fullName>
    </submittedName>
</protein>
<reference evidence="4 5" key="1">
    <citation type="submission" date="2014-03" db="EMBL/GenBank/DDBJ databases">
        <title>The genome of Kluyveromyces dobzhanskii.</title>
        <authorList>
            <person name="Nystedt B."/>
            <person name="Astrom S."/>
        </authorList>
    </citation>
    <scope>NUCLEOTIDE SEQUENCE [LARGE SCALE GENOMIC DNA]</scope>
    <source>
        <strain evidence="4 5">CBS 2104</strain>
    </source>
</reference>
<evidence type="ECO:0000259" key="3">
    <source>
        <dbReference type="Pfam" id="PF01103"/>
    </source>
</evidence>
<keyword evidence="2" id="KW-0472">Membrane</keyword>
<organism evidence="4 5">
    <name type="scientific">Kluyveromyces dobzhanskii CBS 2104</name>
    <dbReference type="NCBI Taxonomy" id="1427455"/>
    <lineage>
        <taxon>Eukaryota</taxon>
        <taxon>Fungi</taxon>
        <taxon>Dikarya</taxon>
        <taxon>Ascomycota</taxon>
        <taxon>Saccharomycotina</taxon>
        <taxon>Saccharomycetes</taxon>
        <taxon>Saccharomycetales</taxon>
        <taxon>Saccharomycetaceae</taxon>
        <taxon>Kluyveromyces</taxon>
    </lineage>
</organism>
<comment type="caution">
    <text evidence="4">The sequence shown here is derived from an EMBL/GenBank/DDBJ whole genome shotgun (WGS) entry which is preliminary data.</text>
</comment>
<feature type="domain" description="Bacterial surface antigen (D15)" evidence="3">
    <location>
        <begin position="145"/>
        <end position="475"/>
    </location>
</feature>
<dbReference type="Gene3D" id="2.40.160.50">
    <property type="entry name" value="membrane protein fhac: a member of the omp85/tpsb transporter family"/>
    <property type="match status" value="1"/>
</dbReference>
<dbReference type="OrthoDB" id="1724197at2759"/>
<dbReference type="Proteomes" id="UP000031516">
    <property type="component" value="Unassembled WGS sequence"/>
</dbReference>
<evidence type="ECO:0000256" key="1">
    <source>
        <dbReference type="ARBA" id="ARBA00004370"/>
    </source>
</evidence>
<evidence type="ECO:0000313" key="5">
    <source>
        <dbReference type="Proteomes" id="UP000031516"/>
    </source>
</evidence>